<evidence type="ECO:0000313" key="1">
    <source>
        <dbReference type="EMBL" id="ADM42030.1"/>
    </source>
</evidence>
<dbReference type="PATRIC" id="fig|718251.5.peg.1994"/>
<dbReference type="EMBL" id="CP002154">
    <property type="protein sequence ID" value="ADM42030.1"/>
    <property type="molecule type" value="Genomic_DNA"/>
</dbReference>
<dbReference type="HOGENOM" id="CLU_3269322_0_0_6"/>
<dbReference type="KEGG" id="etd:ETAF_1924"/>
<dbReference type="AlphaFoldDB" id="A0A0H3DRK2"/>
<dbReference type="Proteomes" id="UP000002230">
    <property type="component" value="Chromosome"/>
</dbReference>
<reference evidence="2" key="1">
    <citation type="submission" date="2010-08" db="EMBL/GenBank/DDBJ databases">
        <title>Genome comparisons of Edwardsiella bacteria analysed using deep sequencing technology.</title>
        <authorList>
            <person name="van Soest J.J."/>
            <person name="Henkel C.V."/>
            <person name="Jansen H.J."/>
            <person name="van den Hondel C.A.M.J.J."/>
            <person name="Bloemberg G.V."/>
            <person name="Meijer A.H."/>
            <person name="Spaink H.P."/>
        </authorList>
    </citation>
    <scope>NUCLEOTIDE SEQUENCE [LARGE SCALE GENOMIC DNA]</scope>
    <source>
        <strain evidence="2">FL6-60</strain>
    </source>
</reference>
<keyword evidence="2" id="KW-1185">Reference proteome</keyword>
<sequence>MPIQCRDKSVKKWPFSRFVLRNAQALRAVKVKKTPPQRGLA</sequence>
<protein>
    <submittedName>
        <fullName evidence="1">Uncharacterized protein</fullName>
    </submittedName>
</protein>
<organism evidence="1 2">
    <name type="scientific">Edwardsiella tarda (strain FL6-60)</name>
    <dbReference type="NCBI Taxonomy" id="718251"/>
    <lineage>
        <taxon>Bacteria</taxon>
        <taxon>Pseudomonadati</taxon>
        <taxon>Pseudomonadota</taxon>
        <taxon>Gammaproteobacteria</taxon>
        <taxon>Enterobacterales</taxon>
        <taxon>Hafniaceae</taxon>
        <taxon>Edwardsiella</taxon>
    </lineage>
</organism>
<name>A0A0H3DRK2_EDWTF</name>
<reference evidence="1 2" key="2">
    <citation type="journal article" date="2011" name="BMC Immunol.">
        <title>Comparison of static immersion and intravenous injection systems for exposure of zebrafish embryos to the natural pathogen Edwardsiella tarda.</title>
        <authorList>
            <person name="van Soest J.J."/>
            <person name="Stockhammer O.W."/>
            <person name="Ordas A."/>
            <person name="Bloemberg G.V."/>
            <person name="Spaink H.P."/>
            <person name="Meijer A.H."/>
        </authorList>
    </citation>
    <scope>NUCLEOTIDE SEQUENCE [LARGE SCALE GENOMIC DNA]</scope>
    <source>
        <strain evidence="1 2">FL6-60</strain>
    </source>
</reference>
<proteinExistence type="predicted"/>
<gene>
    <name evidence="1" type="ordered locus">ETAF_1924</name>
</gene>
<accession>A0A0H3DRK2</accession>
<evidence type="ECO:0000313" key="2">
    <source>
        <dbReference type="Proteomes" id="UP000002230"/>
    </source>
</evidence>